<dbReference type="InterPro" id="IPR003651">
    <property type="entry name" value="Endonuclease3_FeS-loop_motif"/>
</dbReference>
<name>A0A066UF52_9GAMM</name>
<keyword evidence="16" id="KW-1185">Reference proteome</keyword>
<dbReference type="GO" id="GO:0140078">
    <property type="term" value="F:class I DNA-(apurinic or apyrimidinic site) endonuclease activity"/>
    <property type="evidence" value="ECO:0007669"/>
    <property type="project" value="UniProtKB-EC"/>
</dbReference>
<dbReference type="Pfam" id="PF00730">
    <property type="entry name" value="HhH-GPD"/>
    <property type="match status" value="1"/>
</dbReference>
<evidence type="ECO:0000313" key="15">
    <source>
        <dbReference type="EMBL" id="KDN25670.1"/>
    </source>
</evidence>
<dbReference type="GO" id="GO:0006285">
    <property type="term" value="P:base-excision repair, AP site formation"/>
    <property type="evidence" value="ECO:0007669"/>
    <property type="project" value="TreeGrafter"/>
</dbReference>
<evidence type="ECO:0000256" key="10">
    <source>
        <dbReference type="ARBA" id="ARBA00023239"/>
    </source>
</evidence>
<keyword evidence="8 12" id="KW-0238">DNA-binding</keyword>
<comment type="caution">
    <text evidence="15">The sequence shown here is derived from an EMBL/GenBank/DDBJ whole genome shotgun (WGS) entry which is preliminary data.</text>
</comment>
<dbReference type="FunFam" id="1.10.1670.10:FF:000001">
    <property type="entry name" value="Endonuclease III"/>
    <property type="match status" value="1"/>
</dbReference>
<dbReference type="InterPro" id="IPR004036">
    <property type="entry name" value="Endonuclease-III-like_CS2"/>
</dbReference>
<dbReference type="InterPro" id="IPR004035">
    <property type="entry name" value="Endouclease-III_FeS-bd_BS"/>
</dbReference>
<dbReference type="Gene3D" id="1.10.340.30">
    <property type="entry name" value="Hypothetical protein, domain 2"/>
    <property type="match status" value="1"/>
</dbReference>
<keyword evidence="3 12" id="KW-0479">Metal-binding</keyword>
<feature type="domain" description="HhH-GPD" evidence="14">
    <location>
        <begin position="75"/>
        <end position="222"/>
    </location>
</feature>
<comment type="catalytic activity">
    <reaction evidence="12">
        <text>2'-deoxyribonucleotide-(2'-deoxyribose 5'-phosphate)-2'-deoxyribonucleotide-DNA = a 3'-end 2'-deoxyribonucleotide-(2,3-dehydro-2,3-deoxyribose 5'-phosphate)-DNA + a 5'-end 5'-phospho-2'-deoxyribonucleoside-DNA + H(+)</text>
        <dbReference type="Rhea" id="RHEA:66592"/>
        <dbReference type="Rhea" id="RHEA-COMP:13180"/>
        <dbReference type="Rhea" id="RHEA-COMP:16897"/>
        <dbReference type="Rhea" id="RHEA-COMP:17067"/>
        <dbReference type="ChEBI" id="CHEBI:15378"/>
        <dbReference type="ChEBI" id="CHEBI:136412"/>
        <dbReference type="ChEBI" id="CHEBI:157695"/>
        <dbReference type="ChEBI" id="CHEBI:167181"/>
        <dbReference type="EC" id="4.2.99.18"/>
    </reaction>
</comment>
<evidence type="ECO:0000256" key="7">
    <source>
        <dbReference type="ARBA" id="ARBA00023014"/>
    </source>
</evidence>
<dbReference type="PANTHER" id="PTHR10359:SF18">
    <property type="entry name" value="ENDONUCLEASE III"/>
    <property type="match status" value="1"/>
</dbReference>
<evidence type="ECO:0000256" key="3">
    <source>
        <dbReference type="ARBA" id="ARBA00022723"/>
    </source>
</evidence>
<dbReference type="EMBL" id="AOMT01000005">
    <property type="protein sequence ID" value="KDN25670.1"/>
    <property type="molecule type" value="Genomic_DNA"/>
</dbReference>
<evidence type="ECO:0000256" key="8">
    <source>
        <dbReference type="ARBA" id="ARBA00023125"/>
    </source>
</evidence>
<keyword evidence="11 12" id="KW-0326">Glycosidase</keyword>
<feature type="binding site" evidence="12">
    <location>
        <position position="240"/>
    </location>
    <ligand>
        <name>[4Fe-4S] cluster</name>
        <dbReference type="ChEBI" id="CHEBI:49883"/>
    </ligand>
</feature>
<feature type="binding site" evidence="12">
    <location>
        <position position="224"/>
    </location>
    <ligand>
        <name>[4Fe-4S] cluster</name>
        <dbReference type="ChEBI" id="CHEBI:49883"/>
    </ligand>
</feature>
<keyword evidence="5 12" id="KW-0378">Hydrolase</keyword>
<evidence type="ECO:0000256" key="4">
    <source>
        <dbReference type="ARBA" id="ARBA00022763"/>
    </source>
</evidence>
<keyword evidence="9 12" id="KW-0234">DNA repair</keyword>
<evidence type="ECO:0000256" key="1">
    <source>
        <dbReference type="ARBA" id="ARBA00008343"/>
    </source>
</evidence>
<keyword evidence="4 12" id="KW-0227">DNA damage</keyword>
<dbReference type="InterPro" id="IPR003265">
    <property type="entry name" value="HhH-GPD_domain"/>
</dbReference>
<keyword evidence="15" id="KW-0540">Nuclease</keyword>
<dbReference type="eggNOG" id="COG0177">
    <property type="taxonomic scope" value="Bacteria"/>
</dbReference>
<sequence length="251" mass="27568">MTSTDSIIKIQKTKTTKKPKTNKLATAKTADTPPSRPMSAPKREAFFKKLSEHIKQPVTELNYSSDFELLIAVMLSAQATDKSVNIATDKLFKVANTPKAILDLSVDGLKSYINSIGLYNSKAVNIIKTCQDLLDKHNGQVPRTRAELEALAGVGRKTANVVLNTAFGEPVMAVDTHIFRVGNRTGLATGKTVLAVEKALMSRIPTQFLVDAHHYLILHGRYTCMARSPKCGACVVFDECMFKDKEKWAGL</sequence>
<evidence type="ECO:0000256" key="9">
    <source>
        <dbReference type="ARBA" id="ARBA00023204"/>
    </source>
</evidence>
<accession>A0A066UF52</accession>
<dbReference type="InterPro" id="IPR005759">
    <property type="entry name" value="Nth"/>
</dbReference>
<evidence type="ECO:0000256" key="13">
    <source>
        <dbReference type="SAM" id="MobiDB-lite"/>
    </source>
</evidence>
<keyword evidence="2 12" id="KW-0004">4Fe-4S</keyword>
<dbReference type="GO" id="GO:0051539">
    <property type="term" value="F:4 iron, 4 sulfur cluster binding"/>
    <property type="evidence" value="ECO:0007669"/>
    <property type="project" value="UniProtKB-UniRule"/>
</dbReference>
<dbReference type="PROSITE" id="PS00764">
    <property type="entry name" value="ENDONUCLEASE_III_1"/>
    <property type="match status" value="1"/>
</dbReference>
<dbReference type="SMART" id="SM00478">
    <property type="entry name" value="ENDO3c"/>
    <property type="match status" value="1"/>
</dbReference>
<feature type="region of interest" description="Disordered" evidence="13">
    <location>
        <begin position="1"/>
        <end position="40"/>
    </location>
</feature>
<dbReference type="AlphaFoldDB" id="A0A066UF52"/>
<feature type="compositionally biased region" description="Low complexity" evidence="13">
    <location>
        <begin position="22"/>
        <end position="32"/>
    </location>
</feature>
<comment type="function">
    <text evidence="12">DNA repair enzyme that has both DNA N-glycosylase activity and AP-lyase activity. The DNA N-glycosylase activity releases various damaged pyrimidines from DNA by cleaving the N-glycosidic bond, leaving an AP (apurinic/apyrimidinic) site. The AP-lyase activity cleaves the phosphodiester bond 3' to the AP site by a beta-elimination, leaving a 3'-terminal unsaturated sugar and a product with a terminal 5'-phosphate.</text>
</comment>
<organism evidence="15 16">
    <name type="scientific">Moraxella bovoculi 237</name>
    <dbReference type="NCBI Taxonomy" id="743974"/>
    <lineage>
        <taxon>Bacteria</taxon>
        <taxon>Pseudomonadati</taxon>
        <taxon>Pseudomonadota</taxon>
        <taxon>Gammaproteobacteria</taxon>
        <taxon>Moraxellales</taxon>
        <taxon>Moraxellaceae</taxon>
        <taxon>Moraxella</taxon>
    </lineage>
</organism>
<evidence type="ECO:0000256" key="5">
    <source>
        <dbReference type="ARBA" id="ARBA00022801"/>
    </source>
</evidence>
<keyword evidence="7 12" id="KW-0411">Iron-sulfur</keyword>
<dbReference type="InterPro" id="IPR000445">
    <property type="entry name" value="HhH_motif"/>
</dbReference>
<keyword evidence="10 12" id="KW-0456">Lyase</keyword>
<dbReference type="Proteomes" id="UP000035860">
    <property type="component" value="Unassembled WGS sequence"/>
</dbReference>
<protein>
    <recommendedName>
        <fullName evidence="12">Endonuclease III</fullName>
        <ecNumber evidence="12">4.2.99.18</ecNumber>
    </recommendedName>
    <alternativeName>
        <fullName evidence="12">DNA-(apurinic or apyrimidinic site) lyase</fullName>
    </alternativeName>
</protein>
<feature type="compositionally biased region" description="Basic residues" evidence="13">
    <location>
        <begin position="11"/>
        <end position="21"/>
    </location>
</feature>
<dbReference type="PANTHER" id="PTHR10359">
    <property type="entry name" value="A/G-SPECIFIC ADENINE GLYCOSYLASE/ENDONUCLEASE III"/>
    <property type="match status" value="1"/>
</dbReference>
<proteinExistence type="inferred from homology"/>
<dbReference type="FunFam" id="1.10.340.30:FF:000001">
    <property type="entry name" value="Endonuclease III"/>
    <property type="match status" value="1"/>
</dbReference>
<dbReference type="PROSITE" id="PS01155">
    <property type="entry name" value="ENDONUCLEASE_III_2"/>
    <property type="match status" value="1"/>
</dbReference>
<dbReference type="GO" id="GO:0003677">
    <property type="term" value="F:DNA binding"/>
    <property type="evidence" value="ECO:0007669"/>
    <property type="project" value="UniProtKB-UniRule"/>
</dbReference>
<evidence type="ECO:0000256" key="11">
    <source>
        <dbReference type="ARBA" id="ARBA00023295"/>
    </source>
</evidence>
<evidence type="ECO:0000256" key="12">
    <source>
        <dbReference type="HAMAP-Rule" id="MF_00942"/>
    </source>
</evidence>
<dbReference type="InterPro" id="IPR023170">
    <property type="entry name" value="HhH_base_excis_C"/>
</dbReference>
<dbReference type="PIRSF" id="PIRSF001435">
    <property type="entry name" value="Nth"/>
    <property type="match status" value="1"/>
</dbReference>
<keyword evidence="15" id="KW-0255">Endonuclease</keyword>
<dbReference type="GO" id="GO:0046872">
    <property type="term" value="F:metal ion binding"/>
    <property type="evidence" value="ECO:0007669"/>
    <property type="project" value="UniProtKB-KW"/>
</dbReference>
<evidence type="ECO:0000256" key="2">
    <source>
        <dbReference type="ARBA" id="ARBA00022485"/>
    </source>
</evidence>
<evidence type="ECO:0000256" key="6">
    <source>
        <dbReference type="ARBA" id="ARBA00023004"/>
    </source>
</evidence>
<keyword evidence="6 12" id="KW-0408">Iron</keyword>
<dbReference type="Pfam" id="PF10576">
    <property type="entry name" value="EndIII_4Fe-2S"/>
    <property type="match status" value="1"/>
</dbReference>
<dbReference type="EC" id="4.2.99.18" evidence="12"/>
<dbReference type="Gene3D" id="1.10.1670.10">
    <property type="entry name" value="Helix-hairpin-Helix base-excision DNA repair enzymes (C-terminal)"/>
    <property type="match status" value="1"/>
</dbReference>
<feature type="compositionally biased region" description="Low complexity" evidence="13">
    <location>
        <begin position="1"/>
        <end position="10"/>
    </location>
</feature>
<feature type="binding site" evidence="12">
    <location>
        <position position="231"/>
    </location>
    <ligand>
        <name>[4Fe-4S] cluster</name>
        <dbReference type="ChEBI" id="CHEBI:49883"/>
    </ligand>
</feature>
<comment type="similarity">
    <text evidence="1 12">Belongs to the Nth/MutY family.</text>
</comment>
<reference evidence="15 16" key="1">
    <citation type="journal article" date="2014" name="Genome Announc.">
        <title>Draft Genome Sequence of Moraxella bovoculi Strain 237T (ATCC BAA-1259T) Isolated from a Calf with Infectious Bovine Keratoconjunctivitis.</title>
        <authorList>
            <person name="Calcutt M.J."/>
            <person name="Foecking M.F."/>
            <person name="Martin N.T."/>
            <person name="Mhlanga-Mutangadura T."/>
            <person name="Reilly T.J."/>
        </authorList>
    </citation>
    <scope>NUCLEOTIDE SEQUENCE [LARGE SCALE GENOMIC DNA]</scope>
    <source>
        <strain evidence="15 16">237</strain>
    </source>
</reference>
<comment type="cofactor">
    <cofactor evidence="12">
        <name>[4Fe-4S] cluster</name>
        <dbReference type="ChEBI" id="CHEBI:49883"/>
    </cofactor>
    <text evidence="12">Binds 1 [4Fe-4S] cluster.</text>
</comment>
<dbReference type="HAMAP" id="MF_00942">
    <property type="entry name" value="Nth"/>
    <property type="match status" value="1"/>
</dbReference>
<evidence type="ECO:0000313" key="16">
    <source>
        <dbReference type="Proteomes" id="UP000035860"/>
    </source>
</evidence>
<evidence type="ECO:0000259" key="14">
    <source>
        <dbReference type="SMART" id="SM00478"/>
    </source>
</evidence>
<dbReference type="CDD" id="cd00056">
    <property type="entry name" value="ENDO3c"/>
    <property type="match status" value="1"/>
</dbReference>
<dbReference type="InterPro" id="IPR011257">
    <property type="entry name" value="DNA_glycosylase"/>
</dbReference>
<dbReference type="NCBIfam" id="TIGR01083">
    <property type="entry name" value="nth"/>
    <property type="match status" value="1"/>
</dbReference>
<gene>
    <name evidence="12" type="primary">nth</name>
    <name evidence="15" type="ORF">MBO_00660</name>
</gene>
<dbReference type="Pfam" id="PF00633">
    <property type="entry name" value="HHH"/>
    <property type="match status" value="1"/>
</dbReference>
<dbReference type="GO" id="GO:0019104">
    <property type="term" value="F:DNA N-glycosylase activity"/>
    <property type="evidence" value="ECO:0007669"/>
    <property type="project" value="UniProtKB-UniRule"/>
</dbReference>
<feature type="binding site" evidence="12">
    <location>
        <position position="234"/>
    </location>
    <ligand>
        <name>[4Fe-4S] cluster</name>
        <dbReference type="ChEBI" id="CHEBI:49883"/>
    </ligand>
</feature>
<dbReference type="SUPFAM" id="SSF48150">
    <property type="entry name" value="DNA-glycosylase"/>
    <property type="match status" value="1"/>
</dbReference>